<evidence type="ECO:0000313" key="4">
    <source>
        <dbReference type="Proteomes" id="UP001530377"/>
    </source>
</evidence>
<dbReference type="InterPro" id="IPR045297">
    <property type="entry name" value="Complex1_LYR_LYRM4"/>
</dbReference>
<accession>A0ABD3R137</accession>
<comment type="caution">
    <text evidence="3">The sequence shown here is derived from an EMBL/GenBank/DDBJ whole genome shotgun (WGS) entry which is preliminary data.</text>
</comment>
<dbReference type="InterPro" id="IPR008011">
    <property type="entry name" value="Complex1_LYR_dom"/>
</dbReference>
<organism evidence="3 4">
    <name type="scientific">Cyclostephanos tholiformis</name>
    <dbReference type="NCBI Taxonomy" id="382380"/>
    <lineage>
        <taxon>Eukaryota</taxon>
        <taxon>Sar</taxon>
        <taxon>Stramenopiles</taxon>
        <taxon>Ochrophyta</taxon>
        <taxon>Bacillariophyta</taxon>
        <taxon>Coscinodiscophyceae</taxon>
        <taxon>Thalassiosirophycidae</taxon>
        <taxon>Stephanodiscales</taxon>
        <taxon>Stephanodiscaceae</taxon>
        <taxon>Cyclostephanos</taxon>
    </lineage>
</organism>
<dbReference type="EMBL" id="JALLPB020000835">
    <property type="protein sequence ID" value="KAL3806322.1"/>
    <property type="molecule type" value="Genomic_DNA"/>
</dbReference>
<protein>
    <recommendedName>
        <fullName evidence="2">Complex 1 LYR protein domain-containing protein</fullName>
    </recommendedName>
</protein>
<evidence type="ECO:0000256" key="1">
    <source>
        <dbReference type="ARBA" id="ARBA00009508"/>
    </source>
</evidence>
<dbReference type="InterPro" id="IPR051522">
    <property type="entry name" value="ISC_assembly_LYR"/>
</dbReference>
<evidence type="ECO:0000313" key="3">
    <source>
        <dbReference type="EMBL" id="KAL3806322.1"/>
    </source>
</evidence>
<reference evidence="3 4" key="1">
    <citation type="submission" date="2024-10" db="EMBL/GenBank/DDBJ databases">
        <title>Updated reference genomes for cyclostephanoid diatoms.</title>
        <authorList>
            <person name="Roberts W.R."/>
            <person name="Alverson A.J."/>
        </authorList>
    </citation>
    <scope>NUCLEOTIDE SEQUENCE [LARGE SCALE GENOMIC DNA]</scope>
    <source>
        <strain evidence="3 4">AJA228-03</strain>
    </source>
</reference>
<dbReference type="Pfam" id="PF05347">
    <property type="entry name" value="Complex1_LYR"/>
    <property type="match status" value="1"/>
</dbReference>
<dbReference type="PANTHER" id="PTHR13166:SF7">
    <property type="entry name" value="LYR MOTIF-CONTAINING PROTEIN 4"/>
    <property type="match status" value="1"/>
</dbReference>
<dbReference type="CDD" id="cd20264">
    <property type="entry name" value="Complex1_LYR_LYRM4"/>
    <property type="match status" value="1"/>
</dbReference>
<dbReference type="Proteomes" id="UP001530377">
    <property type="component" value="Unassembled WGS sequence"/>
</dbReference>
<sequence length="83" mass="9543">MSASNASLSLFRSLLREARKVDNYNFRLYAIRRVKIGFRNNRGMMGNEAEFAFREGVEQLDILRRQVVLGNLYPSARSVMEAA</sequence>
<feature type="domain" description="Complex 1 LYR protein" evidence="2">
    <location>
        <begin position="8"/>
        <end position="61"/>
    </location>
</feature>
<dbReference type="PANTHER" id="PTHR13166">
    <property type="entry name" value="PROTEIN C6ORF149"/>
    <property type="match status" value="1"/>
</dbReference>
<proteinExistence type="inferred from homology"/>
<keyword evidence="4" id="KW-1185">Reference proteome</keyword>
<evidence type="ECO:0000259" key="2">
    <source>
        <dbReference type="Pfam" id="PF05347"/>
    </source>
</evidence>
<comment type="similarity">
    <text evidence="1">Belongs to the complex I LYR family.</text>
</comment>
<gene>
    <name evidence="3" type="ORF">ACHAXA_001062</name>
</gene>
<name>A0ABD3R137_9STRA</name>
<dbReference type="AlphaFoldDB" id="A0ABD3R137"/>